<evidence type="ECO:0000256" key="3">
    <source>
        <dbReference type="ARBA" id="ARBA00022741"/>
    </source>
</evidence>
<evidence type="ECO:0000313" key="9">
    <source>
        <dbReference type="EMBL" id="GGD27743.1"/>
    </source>
</evidence>
<dbReference type="EMBL" id="BMCK01000005">
    <property type="protein sequence ID" value="GGD27743.1"/>
    <property type="molecule type" value="Genomic_DNA"/>
</dbReference>
<keyword evidence="1" id="KW-0436">Ligase</keyword>
<dbReference type="SUPFAM" id="SSF144010">
    <property type="entry name" value="CofE-like"/>
    <property type="match status" value="1"/>
</dbReference>
<keyword evidence="5" id="KW-0630">Potassium</keyword>
<keyword evidence="4" id="KW-0460">Magnesium</keyword>
<keyword evidence="10" id="KW-1185">Reference proteome</keyword>
<evidence type="ECO:0000256" key="6">
    <source>
        <dbReference type="ARBA" id="ARBA00023134"/>
    </source>
</evidence>
<proteinExistence type="predicted"/>
<dbReference type="NCBIfam" id="TIGR01916">
    <property type="entry name" value="F420_cofE"/>
    <property type="match status" value="1"/>
</dbReference>
<name>A0ABQ1QK71_9ACTN</name>
<keyword evidence="3" id="KW-0547">Nucleotide-binding</keyword>
<evidence type="ECO:0000256" key="7">
    <source>
        <dbReference type="ARBA" id="ARBA00023211"/>
    </source>
</evidence>
<evidence type="ECO:0000313" key="10">
    <source>
        <dbReference type="Proteomes" id="UP000630594"/>
    </source>
</evidence>
<dbReference type="Proteomes" id="UP000630594">
    <property type="component" value="Unassembled WGS sequence"/>
</dbReference>
<reference evidence="10" key="1">
    <citation type="journal article" date="2019" name="Int. J. Syst. Evol. Microbiol.">
        <title>The Global Catalogue of Microorganisms (GCM) 10K type strain sequencing project: providing services to taxonomists for standard genome sequencing and annotation.</title>
        <authorList>
            <consortium name="The Broad Institute Genomics Platform"/>
            <consortium name="The Broad Institute Genome Sequencing Center for Infectious Disease"/>
            <person name="Wu L."/>
            <person name="Ma J."/>
        </authorList>
    </citation>
    <scope>NUCLEOTIDE SEQUENCE [LARGE SCALE GENOMIC DNA]</scope>
    <source>
        <strain evidence="10">CCM 7403</strain>
    </source>
</reference>
<keyword evidence="7" id="KW-0464">Manganese</keyword>
<feature type="domain" description="Coenzyme F420:L-glutamate ligase-like" evidence="8">
    <location>
        <begin position="13"/>
        <end position="209"/>
    </location>
</feature>
<comment type="caution">
    <text evidence="9">The sequence shown here is derived from an EMBL/GenBank/DDBJ whole genome shotgun (WGS) entry which is preliminary data.</text>
</comment>
<gene>
    <name evidence="9" type="ORF">GCM10007231_29020</name>
</gene>
<dbReference type="RefSeq" id="WP_188422254.1">
    <property type="nucleotide sequence ID" value="NZ_BMCK01000005.1"/>
</dbReference>
<dbReference type="InterPro" id="IPR008225">
    <property type="entry name" value="F420-0_g-glutamyl_ligase"/>
</dbReference>
<dbReference type="PANTHER" id="PTHR47917">
    <property type="match status" value="1"/>
</dbReference>
<evidence type="ECO:0000256" key="4">
    <source>
        <dbReference type="ARBA" id="ARBA00022842"/>
    </source>
</evidence>
<evidence type="ECO:0000256" key="1">
    <source>
        <dbReference type="ARBA" id="ARBA00022598"/>
    </source>
</evidence>
<dbReference type="Pfam" id="PF01996">
    <property type="entry name" value="F420_ligase"/>
    <property type="match status" value="1"/>
</dbReference>
<dbReference type="Gene3D" id="3.90.1660.10">
    <property type="entry name" value="CofE-like domain"/>
    <property type="match status" value="1"/>
</dbReference>
<dbReference type="InterPro" id="IPR002847">
    <property type="entry name" value="F420-0_gamma-glut_ligase-dom"/>
</dbReference>
<keyword evidence="2" id="KW-0479">Metal-binding</keyword>
<organism evidence="9 10">
    <name type="scientific">Nocardioides daphniae</name>
    <dbReference type="NCBI Taxonomy" id="402297"/>
    <lineage>
        <taxon>Bacteria</taxon>
        <taxon>Bacillati</taxon>
        <taxon>Actinomycetota</taxon>
        <taxon>Actinomycetes</taxon>
        <taxon>Propionibacteriales</taxon>
        <taxon>Nocardioidaceae</taxon>
        <taxon>Nocardioides</taxon>
    </lineage>
</organism>
<dbReference type="Gene3D" id="3.30.1330.100">
    <property type="entry name" value="CofE-like"/>
    <property type="match status" value="1"/>
</dbReference>
<accession>A0ABQ1QK71</accession>
<protein>
    <recommendedName>
        <fullName evidence="8">Coenzyme F420:L-glutamate ligase-like domain-containing protein</fullName>
    </recommendedName>
</protein>
<keyword evidence="6" id="KW-0342">GTP-binding</keyword>
<evidence type="ECO:0000256" key="5">
    <source>
        <dbReference type="ARBA" id="ARBA00022958"/>
    </source>
</evidence>
<evidence type="ECO:0000259" key="8">
    <source>
        <dbReference type="Pfam" id="PF01996"/>
    </source>
</evidence>
<evidence type="ECO:0000256" key="2">
    <source>
        <dbReference type="ARBA" id="ARBA00022723"/>
    </source>
</evidence>
<dbReference type="PANTHER" id="PTHR47917:SF1">
    <property type="entry name" value="COENZYME F420:L-GLUTAMATE LIGASE"/>
    <property type="match status" value="1"/>
</dbReference>
<sequence>MRGIEVTAPDGVGEVTVGTDLAALVTTHLDLVDGDVVVVTSKVVSKAEGRTVVTGTGEAGEAAYEEALVAETRRVVARRGRTRIVRNRLGLVMAAAGIDRSNVEVGTIVLLPADPDASARRLRERLRELTGANVGVVVTDTAGRAWRDGQTDIAIGAAGLDPSEEFAGQVDPYGNPLAVTLPAVADEIASAAELAQGKLGGRPVARLRGRPDLVLAPGAHGPGAASLQREEGADLFGFGAREAVVVALSGETDLHPVFGAPAAPEEVADAFARVSPGAVLSPTASGWELRTVAPLPTAALRALCVAHGWSATAGDADSVTVAHVSPLRT</sequence>